<sequence length="252" mass="29582">MMKKLVDTWKQEVERSFEGWDFSYLDDSGRWEMESLPWDYLKIVRQYLKEADRLLDMGTGGGEVLLTLGHPYHKTSVTEGYPPNYQLCKKNLEPLGITVKFVEEDDFLPYPDNHFDIIINRHEAFRLDEVKRTLKRGGIFITQQVGCENSRALSKRLLKKELEVDFRNQLTYQLEQAKQNGFKVFNSDEVYAQIKFFDAGAIVYYASIIEWEFPDFSVDDCLDAIMGLHHEIEEKGFVSSVEHRYMMVFGKE</sequence>
<dbReference type="RefSeq" id="WP_226996636.1">
    <property type="nucleotide sequence ID" value="NZ_BJYN01000023.1"/>
</dbReference>
<protein>
    <submittedName>
        <fullName evidence="3">SAM-dependent methyltransferase</fullName>
    </submittedName>
</protein>
<dbReference type="PANTHER" id="PTHR43460:SF1">
    <property type="entry name" value="METHYLTRANSFERASE TYPE 11 DOMAIN-CONTAINING PROTEIN"/>
    <property type="match status" value="1"/>
</dbReference>
<evidence type="ECO:0000313" key="4">
    <source>
        <dbReference type="Proteomes" id="UP000886597"/>
    </source>
</evidence>
<dbReference type="InterPro" id="IPR052939">
    <property type="entry name" value="23S_rRNA_MeTrnsfrase_RlmA"/>
</dbReference>
<dbReference type="PANTHER" id="PTHR43460">
    <property type="entry name" value="METHYLTRANSFERASE"/>
    <property type="match status" value="1"/>
</dbReference>
<dbReference type="CDD" id="cd02440">
    <property type="entry name" value="AdoMet_MTases"/>
    <property type="match status" value="1"/>
</dbReference>
<dbReference type="Gene3D" id="3.40.50.150">
    <property type="entry name" value="Vaccinia Virus protein VP39"/>
    <property type="match status" value="1"/>
</dbReference>
<gene>
    <name evidence="3" type="primary">smtA_3</name>
    <name evidence="2" type="ORF">TK11N_05180</name>
    <name evidence="3" type="ORF">TK2N_05960</name>
</gene>
<proteinExistence type="predicted"/>
<dbReference type="SUPFAM" id="SSF53335">
    <property type="entry name" value="S-adenosyl-L-methionine-dependent methyltransferases"/>
    <property type="match status" value="1"/>
</dbReference>
<dbReference type="InterPro" id="IPR013216">
    <property type="entry name" value="Methyltransf_11"/>
</dbReference>
<dbReference type="Proteomes" id="UP000886607">
    <property type="component" value="Unassembled WGS sequence"/>
</dbReference>
<dbReference type="GeneID" id="69985913"/>
<comment type="caution">
    <text evidence="3">The sequence shown here is derived from an EMBL/GenBank/DDBJ whole genome shotgun (WGS) entry which is preliminary data.</text>
</comment>
<dbReference type="GO" id="GO:0008757">
    <property type="term" value="F:S-adenosylmethionine-dependent methyltransferase activity"/>
    <property type="evidence" value="ECO:0007669"/>
    <property type="project" value="InterPro"/>
</dbReference>
<dbReference type="GO" id="GO:0032259">
    <property type="term" value="P:methylation"/>
    <property type="evidence" value="ECO:0007669"/>
    <property type="project" value="UniProtKB-KW"/>
</dbReference>
<name>A0AAN4RJT7_9ENTE</name>
<reference evidence="3" key="2">
    <citation type="journal article" date="2020" name="Int. Dairy J.">
        <title>Lactic acid bacterial diversity in Brie cheese focusing on salt concentration and pH of isolation medium and characterisation of halophilic and alkaliphilic lactic acid bacterial isolates.</title>
        <authorList>
            <person name="Unno R."/>
            <person name="Matsutani M."/>
            <person name="Suzuki T."/>
            <person name="Kodama K."/>
            <person name="Matsushita H."/>
            <person name="Yamasato K."/>
            <person name="Koizumi Y."/>
            <person name="Ishikawa M."/>
        </authorList>
    </citation>
    <scope>NUCLEOTIDE SEQUENCE</scope>
    <source>
        <strain evidence="3">7C1</strain>
        <strain evidence="2">8C4</strain>
    </source>
</reference>
<keyword evidence="5" id="KW-1185">Reference proteome</keyword>
<evidence type="ECO:0000313" key="5">
    <source>
        <dbReference type="Proteomes" id="UP000886607"/>
    </source>
</evidence>
<dbReference type="Proteomes" id="UP000886597">
    <property type="component" value="Unassembled WGS sequence"/>
</dbReference>
<dbReference type="InterPro" id="IPR029063">
    <property type="entry name" value="SAM-dependent_MTases_sf"/>
</dbReference>
<accession>A0AAN4RJT7</accession>
<feature type="domain" description="Methyltransferase type 11" evidence="1">
    <location>
        <begin position="55"/>
        <end position="141"/>
    </location>
</feature>
<organism evidence="3 4">
    <name type="scientific">Tetragenococcus koreensis</name>
    <dbReference type="NCBI Taxonomy" id="290335"/>
    <lineage>
        <taxon>Bacteria</taxon>
        <taxon>Bacillati</taxon>
        <taxon>Bacillota</taxon>
        <taxon>Bacilli</taxon>
        <taxon>Lactobacillales</taxon>
        <taxon>Enterococcaceae</taxon>
        <taxon>Tetragenococcus</taxon>
    </lineage>
</organism>
<evidence type="ECO:0000313" key="3">
    <source>
        <dbReference type="EMBL" id="GEQ53752.1"/>
    </source>
</evidence>
<evidence type="ECO:0000313" key="2">
    <source>
        <dbReference type="EMBL" id="GEQ48666.1"/>
    </source>
</evidence>
<dbReference type="EMBL" id="BKBO01000006">
    <property type="protein sequence ID" value="GEQ48666.1"/>
    <property type="molecule type" value="Genomic_DNA"/>
</dbReference>
<evidence type="ECO:0000259" key="1">
    <source>
        <dbReference type="Pfam" id="PF08241"/>
    </source>
</evidence>
<keyword evidence="3" id="KW-0808">Transferase</keyword>
<dbReference type="AlphaFoldDB" id="A0AAN4RJT7"/>
<dbReference type="Pfam" id="PF08241">
    <property type="entry name" value="Methyltransf_11"/>
    <property type="match status" value="1"/>
</dbReference>
<reference evidence="3" key="1">
    <citation type="submission" date="2019-08" db="EMBL/GenBank/DDBJ databases">
        <authorList>
            <person name="Ishikawa M."/>
            <person name="Suzuki T."/>
            <person name="Matsutani M."/>
        </authorList>
    </citation>
    <scope>NUCLEOTIDE SEQUENCE</scope>
    <source>
        <strain evidence="3">7C1</strain>
        <strain evidence="2">8C4</strain>
    </source>
</reference>
<dbReference type="EMBL" id="BKBQ01000006">
    <property type="protein sequence ID" value="GEQ53752.1"/>
    <property type="molecule type" value="Genomic_DNA"/>
</dbReference>
<keyword evidence="3" id="KW-0489">Methyltransferase</keyword>